<reference evidence="1 2" key="1">
    <citation type="submission" date="2024-01" db="EMBL/GenBank/DDBJ databases">
        <title>Genome assemblies of Stephania.</title>
        <authorList>
            <person name="Yang L."/>
        </authorList>
    </citation>
    <scope>NUCLEOTIDE SEQUENCE [LARGE SCALE GENOMIC DNA]</scope>
    <source>
        <strain evidence="1">YNDBR</strain>
        <tissue evidence="1">Leaf</tissue>
    </source>
</reference>
<proteinExistence type="predicted"/>
<evidence type="ECO:0000313" key="1">
    <source>
        <dbReference type="EMBL" id="KAK9151585.1"/>
    </source>
</evidence>
<protein>
    <submittedName>
        <fullName evidence="1">Uncharacterized protein</fullName>
    </submittedName>
</protein>
<keyword evidence="2" id="KW-1185">Reference proteome</keyword>
<comment type="caution">
    <text evidence="1">The sequence shown here is derived from an EMBL/GenBank/DDBJ whole genome shotgun (WGS) entry which is preliminary data.</text>
</comment>
<accession>A0AAP0PR99</accession>
<sequence>MQQQQSLFLGWSAEKFNKNKEEWRPSTRGIKIDRSNPKVHHLGIKTHSLLT</sequence>
<dbReference type="Proteomes" id="UP001420932">
    <property type="component" value="Unassembled WGS sequence"/>
</dbReference>
<organism evidence="1 2">
    <name type="scientific">Stephania yunnanensis</name>
    <dbReference type="NCBI Taxonomy" id="152371"/>
    <lineage>
        <taxon>Eukaryota</taxon>
        <taxon>Viridiplantae</taxon>
        <taxon>Streptophyta</taxon>
        <taxon>Embryophyta</taxon>
        <taxon>Tracheophyta</taxon>
        <taxon>Spermatophyta</taxon>
        <taxon>Magnoliopsida</taxon>
        <taxon>Ranunculales</taxon>
        <taxon>Menispermaceae</taxon>
        <taxon>Menispermoideae</taxon>
        <taxon>Cissampelideae</taxon>
        <taxon>Stephania</taxon>
    </lineage>
</organism>
<dbReference type="EMBL" id="JBBNAF010000004">
    <property type="protein sequence ID" value="KAK9151585.1"/>
    <property type="molecule type" value="Genomic_DNA"/>
</dbReference>
<name>A0AAP0PR99_9MAGN</name>
<evidence type="ECO:0000313" key="2">
    <source>
        <dbReference type="Proteomes" id="UP001420932"/>
    </source>
</evidence>
<gene>
    <name evidence="1" type="ORF">Syun_009894</name>
</gene>
<dbReference type="AlphaFoldDB" id="A0AAP0PR99"/>